<dbReference type="AlphaFoldDB" id="A0A371GTC7"/>
<accession>A0A371GTC7</accession>
<gene>
    <name evidence="1" type="ORF">CR513_23887</name>
</gene>
<evidence type="ECO:0000313" key="2">
    <source>
        <dbReference type="Proteomes" id="UP000257109"/>
    </source>
</evidence>
<dbReference type="EMBL" id="QJKJ01004526">
    <property type="protein sequence ID" value="RDX93799.1"/>
    <property type="molecule type" value="Genomic_DNA"/>
</dbReference>
<dbReference type="Proteomes" id="UP000257109">
    <property type="component" value="Unassembled WGS sequence"/>
</dbReference>
<dbReference type="InterPro" id="IPR043502">
    <property type="entry name" value="DNA/RNA_pol_sf"/>
</dbReference>
<sequence>MKRIPSNSHAKRGQIEVAFKTIFSLYEWLVMGFSLTNASSTFMSLVNHLLKDESLYINLEKCNRLIRGLDRRREGEGHPKLANMICFIIHFNTIASP</sequence>
<evidence type="ECO:0008006" key="3">
    <source>
        <dbReference type="Google" id="ProtNLM"/>
    </source>
</evidence>
<proteinExistence type="predicted"/>
<evidence type="ECO:0000313" key="1">
    <source>
        <dbReference type="EMBL" id="RDX93799.1"/>
    </source>
</evidence>
<name>A0A371GTC7_MUCPR</name>
<reference evidence="1" key="1">
    <citation type="submission" date="2018-05" db="EMBL/GenBank/DDBJ databases">
        <title>Draft genome of Mucuna pruriens seed.</title>
        <authorList>
            <person name="Nnadi N.E."/>
            <person name="Vos R."/>
            <person name="Hasami M.H."/>
            <person name="Devisetty U.K."/>
            <person name="Aguiy J.C."/>
        </authorList>
    </citation>
    <scope>NUCLEOTIDE SEQUENCE [LARGE SCALE GENOMIC DNA]</scope>
    <source>
        <strain evidence="1">JCA_2017</strain>
    </source>
</reference>
<comment type="caution">
    <text evidence="1">The sequence shown here is derived from an EMBL/GenBank/DDBJ whole genome shotgun (WGS) entry which is preliminary data.</text>
</comment>
<protein>
    <recommendedName>
        <fullName evidence="3">Reverse transcriptase domain-containing protein</fullName>
    </recommendedName>
</protein>
<organism evidence="1 2">
    <name type="scientific">Mucuna pruriens</name>
    <name type="common">Velvet bean</name>
    <name type="synonym">Dolichos pruriens</name>
    <dbReference type="NCBI Taxonomy" id="157652"/>
    <lineage>
        <taxon>Eukaryota</taxon>
        <taxon>Viridiplantae</taxon>
        <taxon>Streptophyta</taxon>
        <taxon>Embryophyta</taxon>
        <taxon>Tracheophyta</taxon>
        <taxon>Spermatophyta</taxon>
        <taxon>Magnoliopsida</taxon>
        <taxon>eudicotyledons</taxon>
        <taxon>Gunneridae</taxon>
        <taxon>Pentapetalae</taxon>
        <taxon>rosids</taxon>
        <taxon>fabids</taxon>
        <taxon>Fabales</taxon>
        <taxon>Fabaceae</taxon>
        <taxon>Papilionoideae</taxon>
        <taxon>50 kb inversion clade</taxon>
        <taxon>NPAAA clade</taxon>
        <taxon>indigoferoid/millettioid clade</taxon>
        <taxon>Phaseoleae</taxon>
        <taxon>Mucuna</taxon>
    </lineage>
</organism>
<feature type="non-terminal residue" evidence="1">
    <location>
        <position position="1"/>
    </location>
</feature>
<dbReference type="SUPFAM" id="SSF56672">
    <property type="entry name" value="DNA/RNA polymerases"/>
    <property type="match status" value="1"/>
</dbReference>
<keyword evidence="2" id="KW-1185">Reference proteome</keyword>